<dbReference type="PROSITE" id="PS52039">
    <property type="entry name" value="TOPO_IA_2"/>
    <property type="match status" value="1"/>
</dbReference>
<accession>A0A4D4MVL3</accession>
<evidence type="ECO:0000256" key="2">
    <source>
        <dbReference type="ARBA" id="ARBA00031985"/>
    </source>
</evidence>
<name>A0A4D4MVL3_STRAX</name>
<dbReference type="InterPro" id="IPR023405">
    <property type="entry name" value="Topo_IA_core_domain"/>
</dbReference>
<dbReference type="InterPro" id="IPR013825">
    <property type="entry name" value="Topo_IA_cen_sub2"/>
</dbReference>
<evidence type="ECO:0000256" key="4">
    <source>
        <dbReference type="ARBA" id="ARBA00032877"/>
    </source>
</evidence>
<dbReference type="PANTHER" id="PTHR42785:SF1">
    <property type="entry name" value="DNA TOPOISOMERASE"/>
    <property type="match status" value="1"/>
</dbReference>
<reference evidence="8 9" key="1">
    <citation type="submission" date="2019-04" db="EMBL/GenBank/DDBJ databases">
        <title>Draft genome sequences of Streptomyces avermitilis ATCC 31267.</title>
        <authorList>
            <person name="Komaki H."/>
            <person name="Tamura T."/>
            <person name="Hosoyama A."/>
        </authorList>
    </citation>
    <scope>NUCLEOTIDE SEQUENCE [LARGE SCALE GENOMIC DNA]</scope>
    <source>
        <strain evidence="8 9">ATCC 31267</strain>
    </source>
</reference>
<feature type="compositionally biased region" description="Low complexity" evidence="5">
    <location>
        <begin position="327"/>
        <end position="339"/>
    </location>
</feature>
<dbReference type="Gene3D" id="2.70.20.10">
    <property type="entry name" value="Topoisomerase I, domain 3"/>
    <property type="match status" value="1"/>
</dbReference>
<dbReference type="PRINTS" id="PR00417">
    <property type="entry name" value="PRTPISMRASEI"/>
</dbReference>
<dbReference type="InterPro" id="IPR003601">
    <property type="entry name" value="Topo_IA_2"/>
</dbReference>
<dbReference type="InterPro" id="IPR000380">
    <property type="entry name" value="Topo_IA"/>
</dbReference>
<dbReference type="PANTHER" id="PTHR42785">
    <property type="entry name" value="DNA TOPOISOMERASE, TYPE IA, CORE"/>
    <property type="match status" value="1"/>
</dbReference>
<dbReference type="CDD" id="cd03363">
    <property type="entry name" value="TOPRIM_TopoIA_TopoI"/>
    <property type="match status" value="1"/>
</dbReference>
<feature type="compositionally biased region" description="Basic residues" evidence="5">
    <location>
        <begin position="364"/>
        <end position="385"/>
    </location>
</feature>
<protein>
    <recommendedName>
        <fullName evidence="4">Omega-protein</fullName>
    </recommendedName>
    <alternativeName>
        <fullName evidence="3">Relaxing enzyme</fullName>
    </alternativeName>
    <alternativeName>
        <fullName evidence="1">Swivelase</fullName>
    </alternativeName>
    <alternativeName>
        <fullName evidence="2">Untwisting enzyme</fullName>
    </alternativeName>
</protein>
<dbReference type="SUPFAM" id="SSF56712">
    <property type="entry name" value="Prokaryotic type I DNA topoisomerase"/>
    <property type="match status" value="1"/>
</dbReference>
<dbReference type="Gene3D" id="3.40.50.140">
    <property type="match status" value="1"/>
</dbReference>
<proteinExistence type="predicted"/>
<evidence type="ECO:0000256" key="3">
    <source>
        <dbReference type="ARBA" id="ARBA00032235"/>
    </source>
</evidence>
<dbReference type="GO" id="GO:0006265">
    <property type="term" value="P:DNA topological change"/>
    <property type="evidence" value="ECO:0007669"/>
    <property type="project" value="InterPro"/>
</dbReference>
<dbReference type="InterPro" id="IPR006171">
    <property type="entry name" value="TOPRIM_dom"/>
</dbReference>
<evidence type="ECO:0000313" key="9">
    <source>
        <dbReference type="Proteomes" id="UP000299211"/>
    </source>
</evidence>
<evidence type="ECO:0000259" key="6">
    <source>
        <dbReference type="PROSITE" id="PS50880"/>
    </source>
</evidence>
<feature type="region of interest" description="Disordered" evidence="5">
    <location>
        <begin position="325"/>
        <end position="398"/>
    </location>
</feature>
<dbReference type="Proteomes" id="UP000299211">
    <property type="component" value="Unassembled WGS sequence"/>
</dbReference>
<evidence type="ECO:0000259" key="7">
    <source>
        <dbReference type="PROSITE" id="PS52039"/>
    </source>
</evidence>
<dbReference type="GO" id="GO:0003677">
    <property type="term" value="F:DNA binding"/>
    <property type="evidence" value="ECO:0007669"/>
    <property type="project" value="InterPro"/>
</dbReference>
<dbReference type="GO" id="GO:0003917">
    <property type="term" value="F:DNA topoisomerase type I (single strand cut, ATP-independent) activity"/>
    <property type="evidence" value="ECO:0007669"/>
    <property type="project" value="InterPro"/>
</dbReference>
<dbReference type="Pfam" id="PF01131">
    <property type="entry name" value="Topoisom_bac"/>
    <property type="match status" value="1"/>
</dbReference>
<organism evidence="8 9">
    <name type="scientific">Streptomyces avermitilis</name>
    <dbReference type="NCBI Taxonomy" id="33903"/>
    <lineage>
        <taxon>Bacteria</taxon>
        <taxon>Bacillati</taxon>
        <taxon>Actinomycetota</taxon>
        <taxon>Actinomycetes</taxon>
        <taxon>Kitasatosporales</taxon>
        <taxon>Streptomycetaceae</taxon>
        <taxon>Streptomyces</taxon>
    </lineage>
</organism>
<dbReference type="AlphaFoldDB" id="A0A4D4MVL3"/>
<dbReference type="InterPro" id="IPR013497">
    <property type="entry name" value="Topo_IA_cen"/>
</dbReference>
<feature type="domain" description="Toprim" evidence="6">
    <location>
        <begin position="12"/>
        <end position="135"/>
    </location>
</feature>
<feature type="domain" description="Topo IA-type catalytic" evidence="7">
    <location>
        <begin position="150"/>
        <end position="398"/>
    </location>
</feature>
<evidence type="ECO:0000256" key="1">
    <source>
        <dbReference type="ARBA" id="ARBA00030003"/>
    </source>
</evidence>
<dbReference type="PROSITE" id="PS50880">
    <property type="entry name" value="TOPRIM"/>
    <property type="match status" value="1"/>
</dbReference>
<gene>
    <name evidence="8" type="ORF">SAV31267_046020</name>
</gene>
<dbReference type="SMART" id="SM00493">
    <property type="entry name" value="TOPRIM"/>
    <property type="match status" value="1"/>
</dbReference>
<dbReference type="SMART" id="SM00436">
    <property type="entry name" value="TOP1Bc"/>
    <property type="match status" value="1"/>
</dbReference>
<sequence length="398" mass="44864">MSPTSDTAHGGRRLVIVESPAKAKTIKGYLGPGYVVEASVGHIRDLPNGAAEVPEKYTGEVRRLGVDVEHDFQPIYVVNADKKAQVKKLKDLLKDSDELFLATDEDREGEAIAWHLLEVLKPKVPVHRMVFHEITKDAIRSAVANPRELNQRMVDAQETRRILDRLYGYEVSPVLWKKVMPRLSAGRVQSVATRLVVERERERIAFRSAEYWDLTGTFGTGRAGDASDPSSLVARLATVDGKRVAQGRDFDSLGQLKSANTLHLDETNARALATALENTNFAVRSVESKPYRRSPYAPFRTTTLQQEASRKLGFGRRRPCRWRRSCTRTASSPTCVRTPRPSRTRRSPRPVPRSRSCTAPTTCRRSRARTPGRSRTRRRRTRRSAPRVIVSAPRPRRA</sequence>
<dbReference type="EMBL" id="BJHY01000001">
    <property type="protein sequence ID" value="GDY75117.1"/>
    <property type="molecule type" value="Genomic_DNA"/>
</dbReference>
<comment type="caution">
    <text evidence="8">The sequence shown here is derived from an EMBL/GenBank/DDBJ whole genome shotgun (WGS) entry which is preliminary data.</text>
</comment>
<dbReference type="Pfam" id="PF01751">
    <property type="entry name" value="Toprim"/>
    <property type="match status" value="1"/>
</dbReference>
<evidence type="ECO:0000313" key="8">
    <source>
        <dbReference type="EMBL" id="GDY75117.1"/>
    </source>
</evidence>
<evidence type="ECO:0000256" key="5">
    <source>
        <dbReference type="SAM" id="MobiDB-lite"/>
    </source>
</evidence>
<dbReference type="InterPro" id="IPR034149">
    <property type="entry name" value="TOPRIM_TopoI"/>
</dbReference>